<organism evidence="1">
    <name type="scientific">marine sediment metagenome</name>
    <dbReference type="NCBI Taxonomy" id="412755"/>
    <lineage>
        <taxon>unclassified sequences</taxon>
        <taxon>metagenomes</taxon>
        <taxon>ecological metagenomes</taxon>
    </lineage>
</organism>
<dbReference type="AlphaFoldDB" id="X0XE64"/>
<protein>
    <submittedName>
        <fullName evidence="1">Uncharacterized protein</fullName>
    </submittedName>
</protein>
<reference evidence="1" key="1">
    <citation type="journal article" date="2014" name="Front. Microbiol.">
        <title>High frequency of phylogenetically diverse reductive dehalogenase-homologous genes in deep subseafloor sedimentary metagenomes.</title>
        <authorList>
            <person name="Kawai M."/>
            <person name="Futagami T."/>
            <person name="Toyoda A."/>
            <person name="Takaki Y."/>
            <person name="Nishi S."/>
            <person name="Hori S."/>
            <person name="Arai W."/>
            <person name="Tsubouchi T."/>
            <person name="Morono Y."/>
            <person name="Uchiyama I."/>
            <person name="Ito T."/>
            <person name="Fujiyama A."/>
            <person name="Inagaki F."/>
            <person name="Takami H."/>
        </authorList>
    </citation>
    <scope>NUCLEOTIDE SEQUENCE</scope>
    <source>
        <strain evidence="1">Expedition CK06-06</strain>
    </source>
</reference>
<evidence type="ECO:0000313" key="1">
    <source>
        <dbReference type="EMBL" id="GAG33697.1"/>
    </source>
</evidence>
<name>X0XE64_9ZZZZ</name>
<proteinExistence type="predicted"/>
<accession>X0XE64</accession>
<comment type="caution">
    <text evidence="1">The sequence shown here is derived from an EMBL/GenBank/DDBJ whole genome shotgun (WGS) entry which is preliminary data.</text>
</comment>
<sequence length="73" mass="8762">MYEMPEKVEEKVEEKVFENKHIREKAGYAARKKRGEAIKEEMEDERVFRALKREQGERSGRAEPEFGFLHIFC</sequence>
<dbReference type="EMBL" id="BARS01045522">
    <property type="protein sequence ID" value="GAG33697.1"/>
    <property type="molecule type" value="Genomic_DNA"/>
</dbReference>
<gene>
    <name evidence="1" type="ORF">S01H1_68641</name>
</gene>